<dbReference type="InterPro" id="IPR041588">
    <property type="entry name" value="Integrase_H2C2"/>
</dbReference>
<dbReference type="GO" id="GO:0042575">
    <property type="term" value="C:DNA polymerase complex"/>
    <property type="evidence" value="ECO:0007669"/>
    <property type="project" value="UniProtKB-ARBA"/>
</dbReference>
<evidence type="ECO:0000256" key="7">
    <source>
        <dbReference type="ARBA" id="ARBA00022918"/>
    </source>
</evidence>
<evidence type="ECO:0000256" key="8">
    <source>
        <dbReference type="PROSITE-ProRule" id="PRU00047"/>
    </source>
</evidence>
<evidence type="ECO:0000256" key="6">
    <source>
        <dbReference type="ARBA" id="ARBA00022801"/>
    </source>
</evidence>
<feature type="compositionally biased region" description="Basic and acidic residues" evidence="9">
    <location>
        <begin position="254"/>
        <end position="268"/>
    </location>
</feature>
<dbReference type="CDD" id="cd09274">
    <property type="entry name" value="RNase_HI_RT_Ty3"/>
    <property type="match status" value="1"/>
</dbReference>
<dbReference type="Pfam" id="PF17921">
    <property type="entry name" value="Integrase_H2C2"/>
    <property type="match status" value="1"/>
</dbReference>
<dbReference type="FunFam" id="3.10.20.370:FF:000001">
    <property type="entry name" value="Retrovirus-related Pol polyprotein from transposon 17.6-like protein"/>
    <property type="match status" value="1"/>
</dbReference>
<dbReference type="WBParaSite" id="TMUE_3000012010.1">
    <property type="protein sequence ID" value="TMUE_3000012010.1"/>
    <property type="gene ID" value="WBGene00301449"/>
</dbReference>
<dbReference type="Gene3D" id="1.10.340.70">
    <property type="match status" value="1"/>
</dbReference>
<keyword evidence="8" id="KW-0862">Zinc</keyword>
<reference evidence="13" key="1">
    <citation type="submission" date="2019-12" db="UniProtKB">
        <authorList>
            <consortium name="WormBaseParasite"/>
        </authorList>
    </citation>
    <scope>IDENTIFICATION</scope>
</reference>
<dbReference type="PANTHER" id="PTHR37984">
    <property type="entry name" value="PROTEIN CBG26694"/>
    <property type="match status" value="1"/>
</dbReference>
<dbReference type="InterPro" id="IPR041373">
    <property type="entry name" value="RT_RNaseH"/>
</dbReference>
<dbReference type="Pfam" id="PF17917">
    <property type="entry name" value="RT_RNaseH"/>
    <property type="match status" value="1"/>
</dbReference>
<dbReference type="SUPFAM" id="SSF50630">
    <property type="entry name" value="Acid proteases"/>
    <property type="match status" value="1"/>
</dbReference>
<keyword evidence="2" id="KW-0808">Transferase</keyword>
<dbReference type="GO" id="GO:0008270">
    <property type="term" value="F:zinc ion binding"/>
    <property type="evidence" value="ECO:0007669"/>
    <property type="project" value="UniProtKB-KW"/>
</dbReference>
<dbReference type="InterPro" id="IPR043128">
    <property type="entry name" value="Rev_trsase/Diguanyl_cyclase"/>
</dbReference>
<dbReference type="GO" id="GO:0015074">
    <property type="term" value="P:DNA integration"/>
    <property type="evidence" value="ECO:0007669"/>
    <property type="project" value="InterPro"/>
</dbReference>
<dbReference type="Pfam" id="PF00098">
    <property type="entry name" value="zf-CCHC"/>
    <property type="match status" value="1"/>
</dbReference>
<dbReference type="GO" id="GO:0016787">
    <property type="term" value="F:hydrolase activity"/>
    <property type="evidence" value="ECO:0007669"/>
    <property type="project" value="UniProtKB-KW"/>
</dbReference>
<dbReference type="SUPFAM" id="SSF56672">
    <property type="entry name" value="DNA/RNA polymerases"/>
    <property type="match status" value="1"/>
</dbReference>
<dbReference type="InterPro" id="IPR036875">
    <property type="entry name" value="Znf_CCHC_sf"/>
</dbReference>
<organism evidence="12 13">
    <name type="scientific">Trichuris muris</name>
    <name type="common">Mouse whipworm</name>
    <dbReference type="NCBI Taxonomy" id="70415"/>
    <lineage>
        <taxon>Eukaryota</taxon>
        <taxon>Metazoa</taxon>
        <taxon>Ecdysozoa</taxon>
        <taxon>Nematoda</taxon>
        <taxon>Enoplea</taxon>
        <taxon>Dorylaimia</taxon>
        <taxon>Trichinellida</taxon>
        <taxon>Trichuridae</taxon>
        <taxon>Trichuris</taxon>
    </lineage>
</organism>
<dbReference type="InterPro" id="IPR021109">
    <property type="entry name" value="Peptidase_aspartic_dom_sf"/>
</dbReference>
<dbReference type="FunFam" id="1.10.340.70:FF:000001">
    <property type="entry name" value="Retrovirus-related Pol polyprotein from transposon gypsy-like Protein"/>
    <property type="match status" value="1"/>
</dbReference>
<keyword evidence="4" id="KW-0540">Nuclease</keyword>
<keyword evidence="3" id="KW-0548">Nucleotidyltransferase</keyword>
<dbReference type="InterPro" id="IPR001584">
    <property type="entry name" value="Integrase_cat-core"/>
</dbReference>
<evidence type="ECO:0000313" key="13">
    <source>
        <dbReference type="WBParaSite" id="TMUE_3000012010.1"/>
    </source>
</evidence>
<dbReference type="InterPro" id="IPR050951">
    <property type="entry name" value="Retrovirus_Pol_polyprotein"/>
</dbReference>
<evidence type="ECO:0000256" key="9">
    <source>
        <dbReference type="SAM" id="MobiDB-lite"/>
    </source>
</evidence>
<keyword evidence="8" id="KW-0863">Zinc-finger</keyword>
<dbReference type="SUPFAM" id="SSF53098">
    <property type="entry name" value="Ribonuclease H-like"/>
    <property type="match status" value="1"/>
</dbReference>
<dbReference type="InterPro" id="IPR001878">
    <property type="entry name" value="Znf_CCHC"/>
</dbReference>
<evidence type="ECO:0000256" key="4">
    <source>
        <dbReference type="ARBA" id="ARBA00022722"/>
    </source>
</evidence>
<keyword evidence="12" id="KW-1185">Reference proteome</keyword>
<evidence type="ECO:0000256" key="3">
    <source>
        <dbReference type="ARBA" id="ARBA00022695"/>
    </source>
</evidence>
<evidence type="ECO:0000259" key="11">
    <source>
        <dbReference type="PROSITE" id="PS50994"/>
    </source>
</evidence>
<dbReference type="FunFam" id="3.30.70.270:FF:000020">
    <property type="entry name" value="Transposon Tf2-6 polyprotein-like Protein"/>
    <property type="match status" value="1"/>
</dbReference>
<keyword evidence="7" id="KW-0695">RNA-directed DNA polymerase</keyword>
<accession>A0A5S6QXL9</accession>
<keyword evidence="5" id="KW-0255">Endonuclease</keyword>
<protein>
    <recommendedName>
        <fullName evidence="1">RNA-directed DNA polymerase</fullName>
        <ecNumber evidence="1">2.7.7.49</ecNumber>
    </recommendedName>
</protein>
<evidence type="ECO:0000313" key="12">
    <source>
        <dbReference type="Proteomes" id="UP000046395"/>
    </source>
</evidence>
<feature type="region of interest" description="Disordered" evidence="9">
    <location>
        <begin position="254"/>
        <end position="275"/>
    </location>
</feature>
<dbReference type="EC" id="2.7.7.49" evidence="1"/>
<dbReference type="InterPro" id="IPR036397">
    <property type="entry name" value="RNaseH_sf"/>
</dbReference>
<dbReference type="GO" id="GO:0019899">
    <property type="term" value="F:enzyme binding"/>
    <property type="evidence" value="ECO:0007669"/>
    <property type="project" value="UniProtKB-ARBA"/>
</dbReference>
<dbReference type="Pfam" id="PF00078">
    <property type="entry name" value="RVT_1"/>
    <property type="match status" value="1"/>
</dbReference>
<dbReference type="Gene3D" id="2.40.70.10">
    <property type="entry name" value="Acid Proteases"/>
    <property type="match status" value="1"/>
</dbReference>
<evidence type="ECO:0000256" key="2">
    <source>
        <dbReference type="ARBA" id="ARBA00022679"/>
    </source>
</evidence>
<keyword evidence="8" id="KW-0479">Metal-binding</keyword>
<dbReference type="SUPFAM" id="SSF57756">
    <property type="entry name" value="Retrovirus zinc finger-like domains"/>
    <property type="match status" value="1"/>
</dbReference>
<keyword evidence="6" id="KW-0378">Hydrolase</keyword>
<dbReference type="InterPro" id="IPR000477">
    <property type="entry name" value="RT_dom"/>
</dbReference>
<dbReference type="CDD" id="cd01647">
    <property type="entry name" value="RT_LTR"/>
    <property type="match status" value="1"/>
</dbReference>
<dbReference type="PROSITE" id="PS50994">
    <property type="entry name" value="INTEGRASE"/>
    <property type="match status" value="1"/>
</dbReference>
<evidence type="ECO:0000259" key="10">
    <source>
        <dbReference type="PROSITE" id="PS50158"/>
    </source>
</evidence>
<dbReference type="STRING" id="70415.A0A5S6QXL9"/>
<dbReference type="SMART" id="SM00343">
    <property type="entry name" value="ZnF_C2HC"/>
    <property type="match status" value="1"/>
</dbReference>
<dbReference type="GO" id="GO:0003676">
    <property type="term" value="F:nucleic acid binding"/>
    <property type="evidence" value="ECO:0007669"/>
    <property type="project" value="InterPro"/>
</dbReference>
<evidence type="ECO:0000256" key="1">
    <source>
        <dbReference type="ARBA" id="ARBA00012493"/>
    </source>
</evidence>
<dbReference type="GO" id="GO:0003964">
    <property type="term" value="F:RNA-directed DNA polymerase activity"/>
    <property type="evidence" value="ECO:0007669"/>
    <property type="project" value="UniProtKB-KW"/>
</dbReference>
<name>A0A5S6QXL9_TRIMR</name>
<sequence length="1369" mass="154028">MQAPVLGYVSVPPSFADGDFHEWIKRFERCCAVNGWNDDLRFTKLPIFLEGTALLLYEEVTEGRQLKYAEVKEALLRRFERPEQGKGNLLAFHQRCLQPGESVYAFAAHLRRLLKLAVPSLPAGEVEMLLTKQFIHGLPSGGEQQVLRCVQDNLSFSDLVRKAHDMMASKNYSTSASFTDSVNRVSAVATSQKSNDDSTEHRLEQLERQIASVSRQLEMLAIPSNAHRGRQQQPMRRRGPRCFACGQIGHMRRDCRTNPSTRRNDDAPTNRPQSFHNSCIGSTSIKENIGAPCSIRGELAGHWVSIMLDTGSSISLLSYSLFTTLRQHSDCIFRPMAESVTVISAFGEESRLEGSAIIRLKIGTYETQHQFLLAEKLVAPAILGHDFLMTHGWSIDYAKNCLKQAQGAEVPLLVMAPAWEPKQTQEGAKLSERYFQASAVIENDDNLLDDCAVPNYGAQDRLDMPQCASDYYTVVEQFKELFTVKPGATKMAYHVIPTADSPPVRVPPRRLPAHFRHEVEAQLQTMLEHGIIQPSNSPWLAPAVFTRKKSGELRFCVDNRQLNKRTIKDAYPLPLPDEVQDRLGGATVFSTLNLNSGFWQLPIHPDDRHKTAFCPGPELGVYEFCRMPFGLCGGPSSFQRLMDTVLRGLPFAMVYLDDVLIFSENQSLHCAHLKQVFHRCQTAGLTLRGSMSVDPLKTAVVANWPRPLNVTDVRHFLGLASYYRRYIKSFATIAKPLHQLTEHKAEFKWDQDCDAAFRLLKQSLSSAPTLASPDFGREFQLHTDASDVGLGAVLEQDGHVISYVSRLLRKSEKHYSTIEKECLALMFAVKQFRHYLLAKHFTVWTDHCPLQWLSGQKMEGRLARWAIALQEFDFTINYKGGLNNGNGDALSRVPHQPVMTASLTGNAGYLDSPTTWRTHQANDATLSQVIKVLKAPTPMARWPPAYRRHKTEMVMHDNIVFWKPPAGNCAPVDRLPVAPPSLRPAILALCHDVPTAGHMGFQRTLDRVRRTAFWPGFREDVRKYCESCSVCQRVKAPALRPPMQFSPIGRPWERLAVDVLQLPPSRTGKTYVLTVQDYFTKWLVVRPISNQSAEILHSDQGRNFESLLLKQLCSLFGIRKTRCSPYHPEGNGLVERGYAPIELMFHRPVPCLQLQPDRPNWAYSVDDYYDALKWRAAHSLTKVRHKLQQVATQLRHRTDAAALAPPILTSGTPVFVKREVRHKLQPKWQPGWTVVQQYDSGTVRVRDGNGNEKVLNLAKPTVPVFCLGGVGRSFLIAAFRIPVKLVGSMPALETVGAMYSAGLPVCPEGLALAMESLNQSVCLRMRRPQMGFEQFPSVCGYLPRDFEAGNPVDQKGQRVNLSMAVRRYL</sequence>
<dbReference type="GO" id="GO:0004519">
    <property type="term" value="F:endonuclease activity"/>
    <property type="evidence" value="ECO:0007669"/>
    <property type="project" value="UniProtKB-KW"/>
</dbReference>
<dbReference type="PROSITE" id="PS50158">
    <property type="entry name" value="ZF_CCHC"/>
    <property type="match status" value="1"/>
</dbReference>
<feature type="domain" description="Integrase catalytic" evidence="11">
    <location>
        <begin position="1094"/>
        <end position="1193"/>
    </location>
</feature>
<dbReference type="InterPro" id="IPR043502">
    <property type="entry name" value="DNA/RNA_pol_sf"/>
</dbReference>
<dbReference type="Gene3D" id="3.30.420.10">
    <property type="entry name" value="Ribonuclease H-like superfamily/Ribonuclease H"/>
    <property type="match status" value="1"/>
</dbReference>
<dbReference type="Gene3D" id="3.30.70.270">
    <property type="match status" value="2"/>
</dbReference>
<dbReference type="Gene3D" id="3.10.10.10">
    <property type="entry name" value="HIV Type 1 Reverse Transcriptase, subunit A, domain 1"/>
    <property type="match status" value="1"/>
</dbReference>
<dbReference type="Gene3D" id="4.10.60.10">
    <property type="entry name" value="Zinc finger, CCHC-type"/>
    <property type="match status" value="1"/>
</dbReference>
<evidence type="ECO:0000256" key="5">
    <source>
        <dbReference type="ARBA" id="ARBA00022759"/>
    </source>
</evidence>
<dbReference type="Proteomes" id="UP000046395">
    <property type="component" value="Unassembled WGS sequence"/>
</dbReference>
<feature type="domain" description="CCHC-type" evidence="10">
    <location>
        <begin position="241"/>
        <end position="256"/>
    </location>
</feature>
<dbReference type="PANTHER" id="PTHR37984:SF5">
    <property type="entry name" value="PROTEIN NYNRIN-LIKE"/>
    <property type="match status" value="1"/>
</dbReference>
<dbReference type="InterPro" id="IPR012337">
    <property type="entry name" value="RNaseH-like_sf"/>
</dbReference>
<proteinExistence type="predicted"/>